<dbReference type="GO" id="GO:0006310">
    <property type="term" value="P:DNA recombination"/>
    <property type="evidence" value="ECO:0007669"/>
    <property type="project" value="UniProtKB-UniRule"/>
</dbReference>
<evidence type="ECO:0000313" key="13">
    <source>
        <dbReference type="Proteomes" id="UP001220256"/>
    </source>
</evidence>
<keyword evidence="3 7" id="KW-0227">DNA damage</keyword>
<dbReference type="InterPro" id="IPR029225">
    <property type="entry name" value="Nse4_Nse3-bd"/>
</dbReference>
<comment type="similarity">
    <text evidence="2 7">Belongs to the NSE4 family.</text>
</comment>
<keyword evidence="5 7" id="KW-0234">DNA repair</keyword>
<dbReference type="EMBL" id="CM002799">
    <property type="protein sequence ID" value="KZN87913.1"/>
    <property type="molecule type" value="Genomic_DNA"/>
</dbReference>
<reference evidence="11 13" key="3">
    <citation type="journal article" date="2023" name="IMA Fungus">
        <title>Comparative genomic study of the Penicillium genus elucidates a diverse pangenome and 15 lateral gene transfer events.</title>
        <authorList>
            <person name="Petersen C."/>
            <person name="Sorensen T."/>
            <person name="Nielsen M.R."/>
            <person name="Sondergaard T.E."/>
            <person name="Sorensen J.L."/>
            <person name="Fitzpatrick D.A."/>
            <person name="Frisvad J.C."/>
            <person name="Nielsen K.L."/>
        </authorList>
    </citation>
    <scope>NUCLEOTIDE SEQUENCE [LARGE SCALE GENOMIC DNA]</scope>
    <source>
        <strain evidence="11 13">IBT 3361</strain>
    </source>
</reference>
<comment type="function">
    <text evidence="7">Component of the SMC5-SMC6 complex, that promotes sister chromatid alignment after DNA damage and facilitates double-stranded DNA breaks (DSBs) repair via homologous recombination between sister chromatids.</text>
</comment>
<dbReference type="Pfam" id="PF08743">
    <property type="entry name" value="Nse4_C"/>
    <property type="match status" value="1"/>
</dbReference>
<feature type="region of interest" description="Disordered" evidence="8">
    <location>
        <begin position="1"/>
        <end position="141"/>
    </location>
</feature>
<dbReference type="GO" id="GO:0030915">
    <property type="term" value="C:Smc5-Smc6 complex"/>
    <property type="evidence" value="ECO:0007669"/>
    <property type="project" value="UniProtKB-UniRule"/>
</dbReference>
<feature type="compositionally biased region" description="Polar residues" evidence="8">
    <location>
        <begin position="14"/>
        <end position="28"/>
    </location>
</feature>
<evidence type="ECO:0000256" key="1">
    <source>
        <dbReference type="ARBA" id="ARBA00004123"/>
    </source>
</evidence>
<feature type="compositionally biased region" description="Basic and acidic residues" evidence="8">
    <location>
        <begin position="116"/>
        <end position="137"/>
    </location>
</feature>
<keyword evidence="13" id="KW-1185">Reference proteome</keyword>
<organism evidence="12">
    <name type="scientific">Penicillium chrysogenum</name>
    <name type="common">Penicillium notatum</name>
    <dbReference type="NCBI Taxonomy" id="5076"/>
    <lineage>
        <taxon>Eukaryota</taxon>
        <taxon>Fungi</taxon>
        <taxon>Dikarya</taxon>
        <taxon>Ascomycota</taxon>
        <taxon>Pezizomycotina</taxon>
        <taxon>Eurotiomycetes</taxon>
        <taxon>Eurotiomycetidae</taxon>
        <taxon>Eurotiales</taxon>
        <taxon>Aspergillaceae</taxon>
        <taxon>Penicillium</taxon>
        <taxon>Penicillium chrysogenum species complex</taxon>
    </lineage>
</organism>
<evidence type="ECO:0000256" key="2">
    <source>
        <dbReference type="ARBA" id="ARBA00008997"/>
    </source>
</evidence>
<comment type="subcellular location">
    <subcellularLocation>
        <location evidence="1 7">Nucleus</location>
    </subcellularLocation>
</comment>
<sequence>MAPLIHTHLDEANTPGSRPASSTSSPDTFISDKENRRQSTNKRTTAAMPPPAHGKRRRLADRPSNVQSTQSTQSARSAQSVRSAQSARSAQSQASQASSQRTSSDTRYYDPDQDPEERRSVRRGLRDLGRELNDTRGELMQPGNNGILNIVEQANQFYAKVKQTADATLDSRILVNTADLTHKKATQLALGDTSAGIDVDEFVSKCVSFMRRGPNNATASTNGTQGRRGRLGRSQRDPDASDEDEDDGDAMNWDTLGRSACFPSNARPAVSGWLLGPLSVQKRTRQLTQRRVQEQIDPERAVAPREMVQQDLAGQDSTNLTQICSEINKLLAETQEAGEYDATKELESRADLTPEKVQEIMAKHKVADNGGIPLFRFCINPKSFGQSVENLFYVSFLVRDGTVGVSTDSRDLPTLHAAAPFAPSEAQKKGVQKHQAVFSLDYETWYELIEVFKIEESIIPHRKEEEQVTSTSWYA</sequence>
<evidence type="ECO:0000256" key="7">
    <source>
        <dbReference type="RuleBase" id="RU365071"/>
    </source>
</evidence>
<dbReference type="PANTHER" id="PTHR16140:SF0">
    <property type="entry name" value="NON-STRUCTURAL MAINTENANCE OF CHROMOSOMES ELEMENT 4"/>
    <property type="match status" value="1"/>
</dbReference>
<dbReference type="AlphaFoldDB" id="A0A167T5T3"/>
<name>A0A167T5T3_PENCH</name>
<dbReference type="InterPro" id="IPR027786">
    <property type="entry name" value="Nse4/EID"/>
</dbReference>
<evidence type="ECO:0000256" key="4">
    <source>
        <dbReference type="ARBA" id="ARBA00023172"/>
    </source>
</evidence>
<dbReference type="Proteomes" id="UP000076449">
    <property type="component" value="Chromosome II"/>
</dbReference>
<proteinExistence type="inferred from homology"/>
<reference evidence="12" key="1">
    <citation type="journal article" date="2014" name="Genome Announc.">
        <title>Complete sequencing and chromosome-scale genome assembly of the industrial progenitor strain P2niaD18 from the penicillin producer Penicillium chrysogenum.</title>
        <authorList>
            <person name="Specht T."/>
            <person name="Dahlmann T.A."/>
            <person name="Zadra I."/>
            <person name="Kurnsteiner H."/>
            <person name="Kuck U."/>
        </authorList>
    </citation>
    <scope>NUCLEOTIDE SEQUENCE [LARGE SCALE GENOMIC DNA]</scope>
    <source>
        <strain evidence="12">P2niaD18</strain>
    </source>
</reference>
<evidence type="ECO:0000256" key="3">
    <source>
        <dbReference type="ARBA" id="ARBA00022763"/>
    </source>
</evidence>
<accession>A0A167T5T3</accession>
<dbReference type="GO" id="GO:0006281">
    <property type="term" value="P:DNA repair"/>
    <property type="evidence" value="ECO:0007669"/>
    <property type="project" value="UniProtKB-UniRule"/>
</dbReference>
<dbReference type="EMBL" id="JAPVEB010000003">
    <property type="protein sequence ID" value="KAJ5270602.1"/>
    <property type="molecule type" value="Genomic_DNA"/>
</dbReference>
<dbReference type="Proteomes" id="UP001220256">
    <property type="component" value="Unassembled WGS sequence"/>
</dbReference>
<evidence type="ECO:0000256" key="8">
    <source>
        <dbReference type="SAM" id="MobiDB-lite"/>
    </source>
</evidence>
<reference evidence="11" key="2">
    <citation type="submission" date="2022-12" db="EMBL/GenBank/DDBJ databases">
        <authorList>
            <person name="Petersen C."/>
        </authorList>
    </citation>
    <scope>NUCLEOTIDE SEQUENCE</scope>
    <source>
        <strain evidence="11">IBT 3361</strain>
    </source>
</reference>
<feature type="domain" description="Nse4/EID protein Nse3/MAGE-binding" evidence="10">
    <location>
        <begin position="170"/>
        <end position="213"/>
    </location>
</feature>
<evidence type="ECO:0000259" key="10">
    <source>
        <dbReference type="Pfam" id="PF15412"/>
    </source>
</evidence>
<gene>
    <name evidence="12" type="ORF">EN45_064740</name>
    <name evidence="11" type="ORF">N7505_006360</name>
</gene>
<dbReference type="GO" id="GO:0005634">
    <property type="term" value="C:nucleus"/>
    <property type="evidence" value="ECO:0007669"/>
    <property type="project" value="UniProtKB-SubCell"/>
</dbReference>
<dbReference type="InterPro" id="IPR014854">
    <property type="entry name" value="Nse4_C"/>
</dbReference>
<keyword evidence="6 7" id="KW-0539">Nucleus</keyword>
<dbReference type="Pfam" id="PF15412">
    <property type="entry name" value="Nse4-Nse3_bdg"/>
    <property type="match status" value="1"/>
</dbReference>
<protein>
    <recommendedName>
        <fullName evidence="7">Non-structural maintenance of chromosomes element 4</fullName>
    </recommendedName>
</protein>
<comment type="subunit">
    <text evidence="7">Component of the SMC5-SMC6 complex.</text>
</comment>
<evidence type="ECO:0000313" key="12">
    <source>
        <dbReference type="EMBL" id="KZN87913.1"/>
    </source>
</evidence>
<feature type="compositionally biased region" description="Low complexity" evidence="8">
    <location>
        <begin position="66"/>
        <end position="103"/>
    </location>
</feature>
<keyword evidence="4 7" id="KW-0233">DNA recombination</keyword>
<evidence type="ECO:0000256" key="5">
    <source>
        <dbReference type="ARBA" id="ARBA00023204"/>
    </source>
</evidence>
<evidence type="ECO:0000256" key="6">
    <source>
        <dbReference type="ARBA" id="ARBA00023242"/>
    </source>
</evidence>
<feature type="domain" description="Non-structural maintenance of chromosome element 4 C-terminal" evidence="9">
    <location>
        <begin position="371"/>
        <end position="459"/>
    </location>
</feature>
<dbReference type="PANTHER" id="PTHR16140">
    <property type="entry name" value="NON-STRUCTURAL MAINTENANCE OF CHROMOSOMES ELEMENT 4"/>
    <property type="match status" value="1"/>
</dbReference>
<evidence type="ECO:0000313" key="11">
    <source>
        <dbReference type="EMBL" id="KAJ5270602.1"/>
    </source>
</evidence>
<feature type="compositionally biased region" description="Acidic residues" evidence="8">
    <location>
        <begin position="240"/>
        <end position="249"/>
    </location>
</feature>
<feature type="region of interest" description="Disordered" evidence="8">
    <location>
        <begin position="212"/>
        <end position="255"/>
    </location>
</feature>
<evidence type="ECO:0000259" key="9">
    <source>
        <dbReference type="Pfam" id="PF08743"/>
    </source>
</evidence>